<dbReference type="RefSeq" id="WP_317522889.1">
    <property type="nucleotide sequence ID" value="NZ_JAWJZI010000005.1"/>
</dbReference>
<organism evidence="1 2">
    <name type="scientific">Photobacterium rosenbergii</name>
    <dbReference type="NCBI Taxonomy" id="294936"/>
    <lineage>
        <taxon>Bacteria</taxon>
        <taxon>Pseudomonadati</taxon>
        <taxon>Pseudomonadota</taxon>
        <taxon>Gammaproteobacteria</taxon>
        <taxon>Vibrionales</taxon>
        <taxon>Vibrionaceae</taxon>
        <taxon>Photobacterium</taxon>
    </lineage>
</organism>
<dbReference type="InterPro" id="IPR011009">
    <property type="entry name" value="Kinase-like_dom_sf"/>
</dbReference>
<name>A0ABU3ZJE3_9GAMM</name>
<sequence length="281" mass="32316">MAKDLAQMGTAHVRKTRYLNQAAIEKRNTTNVEIYFYQHVAPLLKESGAHSPSLYDADPLSRKLVMEFIPTPISAEALFLEPKALAHLAAIHKLPPSQVFQPSSYTDKHPLTNIELHSHEWTQQQTDITFECLRLPAQTMAFIENIRSRSQCLFKKDNLISGDSNHGNWGLREKGELVQFDWERFGYGSPAIDLAPMIPKMGTRDDYKNIATQYAQFNPYAPLNEIIKQVVCAKVWIITEVVSLLEIRDNPQKQRYFDWFNQQLPAWIQTVQTWPELDCVS</sequence>
<evidence type="ECO:0000313" key="1">
    <source>
        <dbReference type="EMBL" id="MDV5170108.1"/>
    </source>
</evidence>
<accession>A0ABU3ZJE3</accession>
<gene>
    <name evidence="1" type="ORF">R2X38_13980</name>
</gene>
<evidence type="ECO:0000313" key="2">
    <source>
        <dbReference type="Proteomes" id="UP001186452"/>
    </source>
</evidence>
<keyword evidence="2" id="KW-1185">Reference proteome</keyword>
<comment type="caution">
    <text evidence="1">The sequence shown here is derived from an EMBL/GenBank/DDBJ whole genome shotgun (WGS) entry which is preliminary data.</text>
</comment>
<dbReference type="SUPFAM" id="SSF56112">
    <property type="entry name" value="Protein kinase-like (PK-like)"/>
    <property type="match status" value="1"/>
</dbReference>
<protein>
    <submittedName>
        <fullName evidence="1">Aminoglycoside phosphotransferase family protein</fullName>
    </submittedName>
</protein>
<reference evidence="1 2" key="1">
    <citation type="submission" date="2023-10" db="EMBL/GenBank/DDBJ databases">
        <title>Marine bacteria isolated from horseshoe crab.</title>
        <authorList>
            <person name="Cheng T.H."/>
        </authorList>
    </citation>
    <scope>NUCLEOTIDE SEQUENCE [LARGE SCALE GENOMIC DNA]</scope>
    <source>
        <strain evidence="1 2">HSC6</strain>
    </source>
</reference>
<proteinExistence type="predicted"/>
<dbReference type="EMBL" id="JAWJZI010000005">
    <property type="protein sequence ID" value="MDV5170108.1"/>
    <property type="molecule type" value="Genomic_DNA"/>
</dbReference>
<dbReference type="Gene3D" id="3.90.1200.10">
    <property type="match status" value="1"/>
</dbReference>
<dbReference type="Proteomes" id="UP001186452">
    <property type="component" value="Unassembled WGS sequence"/>
</dbReference>